<protein>
    <submittedName>
        <fullName evidence="4">Uncharacterized protein</fullName>
    </submittedName>
</protein>
<dbReference type="Proteomes" id="UP001367508">
    <property type="component" value="Unassembled WGS sequence"/>
</dbReference>
<keyword evidence="3" id="KW-0732">Signal</keyword>
<sequence>MPQFMNFCYTRLLLLSVILFLSVSLCFSACSQPQLQTTHLSTSRGNGRRMLDAQTEKQDKPFKKTTTIQSTKNQTKLIKPTTLSSKNQTKSIKSDNISSKSQTKTFKSNAISSKNQTKTIKPNNSTSTKTIKSNNLSSKNQTKPLKLGPNSPSKTTPTDTKLKKLNSTASTPKIKKLNTTSKPSPVPISSKKSLDPAKASNKTTKAIAATKNNNKQTKTSKVDQTHEVNKKQKATPNQQQQSKKPTKQTPASWIMDEEDEDNFVSELTDLPNKFHRTLIPDLERISTTSKAYITKANNEMTKGFKAYVGKKYAPTVATIISCAFVLIPLLLVSLLCSRIKAYFSIQKILIFIQVYLSIYFTILCVSSLLTGLEPLKFLYSTSPSTYLCLQVLQTLAYVFYLLLLLMHLILVFSTESGLGSKFLGLAQIFVGFAVGLHYYVTVFHRVVLQQPPKTNWKIHAIYATCFLLICVFARADRRKKAYLEDGGGEGKTN</sequence>
<evidence type="ECO:0000256" key="3">
    <source>
        <dbReference type="SAM" id="SignalP"/>
    </source>
</evidence>
<evidence type="ECO:0000313" key="5">
    <source>
        <dbReference type="Proteomes" id="UP001367508"/>
    </source>
</evidence>
<feature type="transmembrane region" description="Helical" evidence="2">
    <location>
        <begin position="456"/>
        <end position="473"/>
    </location>
</feature>
<feature type="compositionally biased region" description="Basic and acidic residues" evidence="1">
    <location>
        <begin position="49"/>
        <end position="62"/>
    </location>
</feature>
<feature type="compositionally biased region" description="Basic and acidic residues" evidence="1">
    <location>
        <begin position="220"/>
        <end position="230"/>
    </location>
</feature>
<feature type="compositionally biased region" description="Polar residues" evidence="1">
    <location>
        <begin position="64"/>
        <end position="89"/>
    </location>
</feature>
<accession>A0AAN9MWV4</accession>
<evidence type="ECO:0000256" key="2">
    <source>
        <dbReference type="SAM" id="Phobius"/>
    </source>
</evidence>
<keyword evidence="2" id="KW-1133">Transmembrane helix</keyword>
<gene>
    <name evidence="4" type="ORF">VNO77_00916</name>
</gene>
<comment type="caution">
    <text evidence="4">The sequence shown here is derived from an EMBL/GenBank/DDBJ whole genome shotgun (WGS) entry which is preliminary data.</text>
</comment>
<feature type="transmembrane region" description="Helical" evidence="2">
    <location>
        <begin position="312"/>
        <end position="336"/>
    </location>
</feature>
<dbReference type="EMBL" id="JAYMYQ010000001">
    <property type="protein sequence ID" value="KAK7358973.1"/>
    <property type="molecule type" value="Genomic_DNA"/>
</dbReference>
<feature type="transmembrane region" description="Helical" evidence="2">
    <location>
        <begin position="389"/>
        <end position="410"/>
    </location>
</feature>
<dbReference type="PANTHER" id="PTHR35310:SF1">
    <property type="entry name" value="CELL WALL INTEGRITY_STRESS RESPONSE COMPONENT-LIKE PROTEIN"/>
    <property type="match status" value="1"/>
</dbReference>
<evidence type="ECO:0000313" key="4">
    <source>
        <dbReference type="EMBL" id="KAK7358973.1"/>
    </source>
</evidence>
<dbReference type="AlphaFoldDB" id="A0AAN9MWV4"/>
<organism evidence="4 5">
    <name type="scientific">Canavalia gladiata</name>
    <name type="common">Sword bean</name>
    <name type="synonym">Dolichos gladiatus</name>
    <dbReference type="NCBI Taxonomy" id="3824"/>
    <lineage>
        <taxon>Eukaryota</taxon>
        <taxon>Viridiplantae</taxon>
        <taxon>Streptophyta</taxon>
        <taxon>Embryophyta</taxon>
        <taxon>Tracheophyta</taxon>
        <taxon>Spermatophyta</taxon>
        <taxon>Magnoliopsida</taxon>
        <taxon>eudicotyledons</taxon>
        <taxon>Gunneridae</taxon>
        <taxon>Pentapetalae</taxon>
        <taxon>rosids</taxon>
        <taxon>fabids</taxon>
        <taxon>Fabales</taxon>
        <taxon>Fabaceae</taxon>
        <taxon>Papilionoideae</taxon>
        <taxon>50 kb inversion clade</taxon>
        <taxon>NPAAA clade</taxon>
        <taxon>indigoferoid/millettioid clade</taxon>
        <taxon>Phaseoleae</taxon>
        <taxon>Canavalia</taxon>
    </lineage>
</organism>
<feature type="compositionally biased region" description="Low complexity" evidence="1">
    <location>
        <begin position="181"/>
        <end position="219"/>
    </location>
</feature>
<proteinExistence type="predicted"/>
<keyword evidence="5" id="KW-1185">Reference proteome</keyword>
<keyword evidence="2" id="KW-0812">Transmembrane</keyword>
<keyword evidence="2" id="KW-0472">Membrane</keyword>
<feature type="transmembrane region" description="Helical" evidence="2">
    <location>
        <begin position="348"/>
        <end position="369"/>
    </location>
</feature>
<feature type="signal peptide" evidence="3">
    <location>
        <begin position="1"/>
        <end position="28"/>
    </location>
</feature>
<feature type="transmembrane region" description="Helical" evidence="2">
    <location>
        <begin position="422"/>
        <end position="440"/>
    </location>
</feature>
<feature type="chain" id="PRO_5042844209" evidence="3">
    <location>
        <begin position="29"/>
        <end position="493"/>
    </location>
</feature>
<name>A0AAN9MWV4_CANGL</name>
<dbReference type="PANTHER" id="PTHR35310">
    <property type="entry name" value="CELL WALL INTEGRITY/STRESS RESPONSE COMPONENT-LIKE PROTEIN"/>
    <property type="match status" value="1"/>
</dbReference>
<feature type="region of interest" description="Disordered" evidence="1">
    <location>
        <begin position="37"/>
        <end position="253"/>
    </location>
</feature>
<evidence type="ECO:0000256" key="1">
    <source>
        <dbReference type="SAM" id="MobiDB-lite"/>
    </source>
</evidence>
<feature type="compositionally biased region" description="Polar residues" evidence="1">
    <location>
        <begin position="102"/>
        <end position="143"/>
    </location>
</feature>
<feature type="compositionally biased region" description="Low complexity" evidence="1">
    <location>
        <begin position="235"/>
        <end position="250"/>
    </location>
</feature>
<feature type="compositionally biased region" description="Low complexity" evidence="1">
    <location>
        <begin position="90"/>
        <end position="101"/>
    </location>
</feature>
<reference evidence="4 5" key="1">
    <citation type="submission" date="2024-01" db="EMBL/GenBank/DDBJ databases">
        <title>The genomes of 5 underutilized Papilionoideae crops provide insights into root nodulation and disease resistanc.</title>
        <authorList>
            <person name="Jiang F."/>
        </authorList>
    </citation>
    <scope>NUCLEOTIDE SEQUENCE [LARGE SCALE GENOMIC DNA]</scope>
    <source>
        <strain evidence="4">LVBAO_FW01</strain>
        <tissue evidence="4">Leaves</tissue>
    </source>
</reference>